<dbReference type="GO" id="GO:0008745">
    <property type="term" value="F:N-acetylmuramoyl-L-alanine amidase activity"/>
    <property type="evidence" value="ECO:0007669"/>
    <property type="project" value="UniProtKB-EC"/>
</dbReference>
<gene>
    <name evidence="6" type="primary">ampD</name>
    <name evidence="6" type="ORF">DSM25559_1820</name>
</gene>
<dbReference type="GO" id="GO:0071555">
    <property type="term" value="P:cell wall organization"/>
    <property type="evidence" value="ECO:0007669"/>
    <property type="project" value="UniProtKB-KW"/>
</dbReference>
<evidence type="ECO:0000256" key="4">
    <source>
        <dbReference type="ARBA" id="ARBA00023316"/>
    </source>
</evidence>
<evidence type="ECO:0000313" key="6">
    <source>
        <dbReference type="EMBL" id="SCX19260.1"/>
    </source>
</evidence>
<dbReference type="SMART" id="SM00644">
    <property type="entry name" value="Ami_2"/>
    <property type="match status" value="1"/>
</dbReference>
<dbReference type="CDD" id="cd06583">
    <property type="entry name" value="PGRP"/>
    <property type="match status" value="1"/>
</dbReference>
<dbReference type="PANTHER" id="PTHR30417">
    <property type="entry name" value="N-ACETYLMURAMOYL-L-ALANINE AMIDASE AMID"/>
    <property type="match status" value="1"/>
</dbReference>
<dbReference type="Pfam" id="PF01510">
    <property type="entry name" value="Amidase_2"/>
    <property type="match status" value="1"/>
</dbReference>
<dbReference type="InterPro" id="IPR051206">
    <property type="entry name" value="NAMLAA_amidase_2"/>
</dbReference>
<comment type="catalytic activity">
    <reaction evidence="1">
        <text>Hydrolyzes the link between N-acetylmuramoyl residues and L-amino acid residues in certain cell-wall glycopeptides.</text>
        <dbReference type="EC" id="3.5.1.28"/>
    </reaction>
</comment>
<evidence type="ECO:0000256" key="3">
    <source>
        <dbReference type="ARBA" id="ARBA00022801"/>
    </source>
</evidence>
<dbReference type="Pfam" id="PF08239">
    <property type="entry name" value="SH3_3"/>
    <property type="match status" value="1"/>
</dbReference>
<reference evidence="7" key="1">
    <citation type="submission" date="2016-10" db="EMBL/GenBank/DDBJ databases">
        <authorList>
            <person name="Wibberg D."/>
        </authorList>
    </citation>
    <scope>NUCLEOTIDE SEQUENCE [LARGE SCALE GENOMIC DNA]</scope>
</reference>
<dbReference type="STRING" id="1907666.DSM25559_1820"/>
<dbReference type="GO" id="GO:0009254">
    <property type="term" value="P:peptidoglycan turnover"/>
    <property type="evidence" value="ECO:0007669"/>
    <property type="project" value="TreeGrafter"/>
</dbReference>
<dbReference type="RefSeq" id="WP_077119200.1">
    <property type="nucleotide sequence ID" value="NZ_FMUE01000003.1"/>
</dbReference>
<dbReference type="InterPro" id="IPR036505">
    <property type="entry name" value="Amidase/PGRP_sf"/>
</dbReference>
<dbReference type="InterPro" id="IPR002502">
    <property type="entry name" value="Amidase_domain"/>
</dbReference>
<sequence length="284" mass="31335">MTVIIKDKRVHFNGTAVPFMESPFNSGLFKKQPKIVIIHYTFGASAKSSAEWWQDKKRNTGGSSAHVVIDRDGSIIQCVPLDTIAWHAGDSKWQKDQTNLIGLNHYSFGIELSNWGWLTPTNIGWKSLVGSPVPEAVIANHRNGNPNNMAGPLGWEPFPESQLNRAVELVRQLVHVFGVDEIIGHDDVSPGRKHDPGPAFDMHGFRQLVFGEGAGTNDGAFEVIAENGLNLRVGPAIDAKIIRLLPIGTRLEAIETVSNWMCVSVLDENGVPDQSGWVNRKYIR</sequence>
<protein>
    <recommendedName>
        <fullName evidence="2">N-acetylmuramoyl-L-alanine amidase</fullName>
        <ecNumber evidence="2">3.5.1.28</ecNumber>
    </recommendedName>
</protein>
<dbReference type="SUPFAM" id="SSF55846">
    <property type="entry name" value="N-acetylmuramoyl-L-alanine amidase-like"/>
    <property type="match status" value="1"/>
</dbReference>
<organism evidence="6 7">
    <name type="scientific">Agrobacterium rosae</name>
    <dbReference type="NCBI Taxonomy" id="1972867"/>
    <lineage>
        <taxon>Bacteria</taxon>
        <taxon>Pseudomonadati</taxon>
        <taxon>Pseudomonadota</taxon>
        <taxon>Alphaproteobacteria</taxon>
        <taxon>Hyphomicrobiales</taxon>
        <taxon>Rhizobiaceae</taxon>
        <taxon>Rhizobium/Agrobacterium group</taxon>
        <taxon>Agrobacterium</taxon>
    </lineage>
</organism>
<dbReference type="Gene3D" id="2.30.30.40">
    <property type="entry name" value="SH3 Domains"/>
    <property type="match status" value="1"/>
</dbReference>
<name>A0A1R3TJF4_9HYPH</name>
<accession>A0A1R3TJF4</accession>
<dbReference type="Proteomes" id="UP000187891">
    <property type="component" value="Unassembled WGS sequence"/>
</dbReference>
<feature type="domain" description="N-acetylmuramoyl-L-alanine amidase" evidence="5">
    <location>
        <begin position="21"/>
        <end position="197"/>
    </location>
</feature>
<evidence type="ECO:0000256" key="1">
    <source>
        <dbReference type="ARBA" id="ARBA00001561"/>
    </source>
</evidence>
<dbReference type="EC" id="3.5.1.28" evidence="2"/>
<proteinExistence type="predicted"/>
<dbReference type="EMBL" id="FMUE01000003">
    <property type="protein sequence ID" value="SCX19260.1"/>
    <property type="molecule type" value="Genomic_DNA"/>
</dbReference>
<evidence type="ECO:0000256" key="2">
    <source>
        <dbReference type="ARBA" id="ARBA00011901"/>
    </source>
</evidence>
<dbReference type="Gene3D" id="3.40.80.10">
    <property type="entry name" value="Peptidoglycan recognition protein-like"/>
    <property type="match status" value="1"/>
</dbReference>
<dbReference type="PANTHER" id="PTHR30417:SF1">
    <property type="entry name" value="N-ACETYLMURAMOYL-L-ALANINE AMIDASE AMID"/>
    <property type="match status" value="1"/>
</dbReference>
<keyword evidence="4" id="KW-0961">Cell wall biogenesis/degradation</keyword>
<evidence type="ECO:0000313" key="7">
    <source>
        <dbReference type="Proteomes" id="UP000187891"/>
    </source>
</evidence>
<dbReference type="AlphaFoldDB" id="A0A1R3TJF4"/>
<keyword evidence="3 6" id="KW-0378">Hydrolase</keyword>
<evidence type="ECO:0000259" key="5">
    <source>
        <dbReference type="SMART" id="SM00644"/>
    </source>
</evidence>
<dbReference type="InterPro" id="IPR003646">
    <property type="entry name" value="SH3-like_bac-type"/>
</dbReference>
<dbReference type="GO" id="GO:0009253">
    <property type="term" value="P:peptidoglycan catabolic process"/>
    <property type="evidence" value="ECO:0007669"/>
    <property type="project" value="InterPro"/>
</dbReference>